<evidence type="ECO:0000259" key="1">
    <source>
        <dbReference type="Pfam" id="PF00534"/>
    </source>
</evidence>
<organism evidence="2 3">
    <name type="scientific">Maribacter caenipelagi</name>
    <dbReference type="NCBI Taxonomy" id="1447781"/>
    <lineage>
        <taxon>Bacteria</taxon>
        <taxon>Pseudomonadati</taxon>
        <taxon>Bacteroidota</taxon>
        <taxon>Flavobacteriia</taxon>
        <taxon>Flavobacteriales</taxon>
        <taxon>Flavobacteriaceae</taxon>
        <taxon>Maribacter</taxon>
    </lineage>
</organism>
<keyword evidence="3" id="KW-1185">Reference proteome</keyword>
<sequence length="379" mass="44450">MKVAFLTSRYPGKDNPYNHMFVHMRCVEMIKQGYEVSVYVPSKIFNTYVFEGVEVIQMPSKELNKELHQYNVLYLHLLNIYPFTKENGWPIYKYILKNNLSFVMYIHGNDVQKYGSRMFEFRFNHTELLKWVKRDTITIPRIKRFVTKTKKKSNVAFIFPSVWMKEDMEHNLQLKVENNFHIIPNGINTKLLSFHKLYKNRYKLVTLRPLSSKKYAVDIAIDIMKYLPEKYTLEIFGKGQYEKSYRDLIKANGLKERVNIKNNFIERSELNNFFTQYGIMLAPTRMDAQGVSMCEAMSSGLLTVSSDNTAIPEFITHLENGIIGKEPKKIAEEIIRVVNNEERYNQIVLKGRESMEAIDINKTVSKELEVLKKVSSING</sequence>
<protein>
    <submittedName>
        <fullName evidence="2">Glycosyltransferase involved in cell wall biosynthesis</fullName>
    </submittedName>
</protein>
<comment type="caution">
    <text evidence="2">The sequence shown here is derived from an EMBL/GenBank/DDBJ whole genome shotgun (WGS) entry which is preliminary data.</text>
</comment>
<keyword evidence="2" id="KW-0808">Transferase</keyword>
<reference evidence="2 3" key="1">
    <citation type="submission" date="2019-03" db="EMBL/GenBank/DDBJ databases">
        <title>Genomic Encyclopedia of Type Strains, Phase III (KMG-III): the genomes of soil and plant-associated and newly described type strains.</title>
        <authorList>
            <person name="Whitman W."/>
        </authorList>
    </citation>
    <scope>NUCLEOTIDE SEQUENCE [LARGE SCALE GENOMIC DNA]</scope>
    <source>
        <strain evidence="2 3">CECT 8455</strain>
    </source>
</reference>
<dbReference type="Gene3D" id="3.40.50.2000">
    <property type="entry name" value="Glycogen Phosphorylase B"/>
    <property type="match status" value="2"/>
</dbReference>
<dbReference type="EMBL" id="SNZW01000011">
    <property type="protein sequence ID" value="TDS18649.1"/>
    <property type="molecule type" value="Genomic_DNA"/>
</dbReference>
<dbReference type="AlphaFoldDB" id="A0A4R7DBA1"/>
<dbReference type="Proteomes" id="UP000295274">
    <property type="component" value="Unassembled WGS sequence"/>
</dbReference>
<evidence type="ECO:0000313" key="2">
    <source>
        <dbReference type="EMBL" id="TDS18649.1"/>
    </source>
</evidence>
<dbReference type="RefSeq" id="WP_133671293.1">
    <property type="nucleotide sequence ID" value="NZ_SNZW01000011.1"/>
</dbReference>
<dbReference type="PANTHER" id="PTHR12526">
    <property type="entry name" value="GLYCOSYLTRANSFERASE"/>
    <property type="match status" value="1"/>
</dbReference>
<feature type="domain" description="Glycosyl transferase family 1" evidence="1">
    <location>
        <begin position="196"/>
        <end position="353"/>
    </location>
</feature>
<dbReference type="CDD" id="cd03801">
    <property type="entry name" value="GT4_PimA-like"/>
    <property type="match status" value="1"/>
</dbReference>
<name>A0A4R7DBA1_9FLAO</name>
<dbReference type="PANTHER" id="PTHR12526:SF630">
    <property type="entry name" value="GLYCOSYLTRANSFERASE"/>
    <property type="match status" value="1"/>
</dbReference>
<proteinExistence type="predicted"/>
<dbReference type="GO" id="GO:0016757">
    <property type="term" value="F:glycosyltransferase activity"/>
    <property type="evidence" value="ECO:0007669"/>
    <property type="project" value="InterPro"/>
</dbReference>
<dbReference type="SUPFAM" id="SSF53756">
    <property type="entry name" value="UDP-Glycosyltransferase/glycogen phosphorylase"/>
    <property type="match status" value="1"/>
</dbReference>
<gene>
    <name evidence="2" type="ORF">DFQ03_0357</name>
</gene>
<accession>A0A4R7DBA1</accession>
<dbReference type="OrthoDB" id="502646at2"/>
<dbReference type="Pfam" id="PF00534">
    <property type="entry name" value="Glycos_transf_1"/>
    <property type="match status" value="1"/>
</dbReference>
<evidence type="ECO:0000313" key="3">
    <source>
        <dbReference type="Proteomes" id="UP000295274"/>
    </source>
</evidence>
<dbReference type="InterPro" id="IPR001296">
    <property type="entry name" value="Glyco_trans_1"/>
</dbReference>